<reference evidence="2 3" key="1">
    <citation type="submission" date="2017-02" db="EMBL/GenBank/DDBJ databases">
        <authorList>
            <person name="Peterson S.W."/>
        </authorList>
    </citation>
    <scope>NUCLEOTIDE SEQUENCE [LARGE SCALE GENOMIC DNA]</scope>
    <source>
        <strain evidence="2 3">DSM 25262</strain>
    </source>
</reference>
<feature type="signal peptide" evidence="1">
    <location>
        <begin position="1"/>
        <end position="17"/>
    </location>
</feature>
<evidence type="ECO:0000256" key="1">
    <source>
        <dbReference type="SAM" id="SignalP"/>
    </source>
</evidence>
<name>A0A1T5KSH8_9BACT</name>
<evidence type="ECO:0000313" key="3">
    <source>
        <dbReference type="Proteomes" id="UP000190961"/>
    </source>
</evidence>
<dbReference type="InterPro" id="IPR024078">
    <property type="entry name" value="LmbE-like_dom_sf"/>
</dbReference>
<dbReference type="RefSeq" id="WP_245840526.1">
    <property type="nucleotide sequence ID" value="NZ_FUZU01000001.1"/>
</dbReference>
<keyword evidence="1" id="KW-0732">Signal</keyword>
<dbReference type="SUPFAM" id="SSF102588">
    <property type="entry name" value="LmbE-like"/>
    <property type="match status" value="1"/>
</dbReference>
<organism evidence="2 3">
    <name type="scientific">Ohtaekwangia koreensis</name>
    <dbReference type="NCBI Taxonomy" id="688867"/>
    <lineage>
        <taxon>Bacteria</taxon>
        <taxon>Pseudomonadati</taxon>
        <taxon>Bacteroidota</taxon>
        <taxon>Cytophagia</taxon>
        <taxon>Cytophagales</taxon>
        <taxon>Fulvivirgaceae</taxon>
        <taxon>Ohtaekwangia</taxon>
    </lineage>
</organism>
<dbReference type="InterPro" id="IPR029062">
    <property type="entry name" value="Class_I_gatase-like"/>
</dbReference>
<dbReference type="PANTHER" id="PTHR12993">
    <property type="entry name" value="N-ACETYLGLUCOSAMINYL-PHOSPHATIDYLINOSITOL DE-N-ACETYLASE-RELATED"/>
    <property type="match status" value="1"/>
</dbReference>
<dbReference type="Pfam" id="PF02585">
    <property type="entry name" value="PIG-L"/>
    <property type="match status" value="1"/>
</dbReference>
<proteinExistence type="predicted"/>
<dbReference type="GO" id="GO:0016811">
    <property type="term" value="F:hydrolase activity, acting on carbon-nitrogen (but not peptide) bonds, in linear amides"/>
    <property type="evidence" value="ECO:0007669"/>
    <property type="project" value="TreeGrafter"/>
</dbReference>
<dbReference type="EMBL" id="FUZU01000001">
    <property type="protein sequence ID" value="SKC66726.1"/>
    <property type="molecule type" value="Genomic_DNA"/>
</dbReference>
<dbReference type="InterPro" id="IPR003737">
    <property type="entry name" value="GlcNAc_PI_deacetylase-related"/>
</dbReference>
<dbReference type="AlphaFoldDB" id="A0A1T5KSH8"/>
<protein>
    <submittedName>
        <fullName evidence="2">GlcNAc-PI de-N-acetylase</fullName>
    </submittedName>
</protein>
<gene>
    <name evidence="2" type="ORF">SAMN05660236_2567</name>
</gene>
<dbReference type="Proteomes" id="UP000190961">
    <property type="component" value="Unassembled WGS sequence"/>
</dbReference>
<dbReference type="SUPFAM" id="SSF52317">
    <property type="entry name" value="Class I glutamine amidotransferase-like"/>
    <property type="match status" value="1"/>
</dbReference>
<dbReference type="Gene3D" id="3.40.50.10320">
    <property type="entry name" value="LmbE-like"/>
    <property type="match status" value="1"/>
</dbReference>
<dbReference type="PANTHER" id="PTHR12993:SF26">
    <property type="entry name" value="1D-MYO-INOSITOL 2-ACETAMIDO-2-DEOXY-ALPHA-D-GLUCOPYRANOSIDE DEACETYLASE"/>
    <property type="match status" value="1"/>
</dbReference>
<feature type="chain" id="PRO_5013115141" evidence="1">
    <location>
        <begin position="18"/>
        <end position="842"/>
    </location>
</feature>
<keyword evidence="3" id="KW-1185">Reference proteome</keyword>
<sequence length="842" mass="93921">MRSFVFILLLIPTFAFSQSQRQPDAAQIKLKLKKLNVLTSVLYMAAHPDDENTRIITYLANDYLATTGYLSLTRGDGGQNLIGSEIRDQLGLIRTQELLAARRIDGGQQFFTRANDFGFSKSADETFRIWNKDEVLSDVITIFRQYQPDVIITRFPPDERAGHGHHTASAILAQEAFDLAASKDIYPDQVKQFGTWQPKRLYTNTGRWWNTSINENTPGIVTLHVGEYSNLLGQSYTEIAAISRSQHKSQGFGSSGTRGDQQEYLEYMKGAKAEKNILEGINTTWSRVKGSDKIQPLVTKAIADFDEEKPYNTIPALLQIRKEILKLEPGIWKTRKLAETEQLLADCSGLFIDVTTDKFYVAPGQRVTASIEFVNRSPIEISVNKIQSGDIGIDSALSLPLKNNAAATQITYKRSVQKSEPYSSPYWLTEKHGVGLFTVTDKSLIGKPENDPAIHISFTIMLAGEQLTVTRPLRYKWTDPAKGEQARPFEIVPPVLVKLTNNVIIFNDASPREVTVLVTSASDGRITGALHLDIPQGWKTQPERITFDLKERGEEQVKTFQVFPSSQEETSTIKAVASIDGEGSFDRSMQTISYDHIPTQTLLSKAEAKVVRMDLKKEGSTIGYIRGAGDEIPAALRYMGYTVIEMKNEDVNAATLKQMDAVVLGVRALNTNTRIGYSMPALLDYVNNGGTLVVQYNTNGDLVTKNFSPYPLEISRDRVTEEDAAVRILKADHPAVTTPNKITVKDFDGWVQERGLYFPNKWDAHFEPVLSMNDKGETSKDGSVLVAKYGNGYYIYTSISFFRELPEGVAGAYKLFANLVSLRGTKPVVSPQVNKKRKSRQG</sequence>
<accession>A0A1T5KSH8</accession>
<dbReference type="STRING" id="688867.SAMN05660236_2567"/>
<evidence type="ECO:0000313" key="2">
    <source>
        <dbReference type="EMBL" id="SKC66726.1"/>
    </source>
</evidence>